<proteinExistence type="inferred from homology"/>
<feature type="transmembrane region" description="Helical" evidence="6">
    <location>
        <begin position="93"/>
        <end position="111"/>
    </location>
</feature>
<dbReference type="PROSITE" id="PS01339">
    <property type="entry name" value="SURF4"/>
    <property type="match status" value="1"/>
</dbReference>
<evidence type="ECO:0000313" key="8">
    <source>
        <dbReference type="Proteomes" id="UP000769528"/>
    </source>
</evidence>
<reference evidence="7" key="2">
    <citation type="submission" date="2021-01" db="EMBL/GenBank/DDBJ databases">
        <authorList>
            <person name="Schikora-Tamarit M.A."/>
        </authorList>
    </citation>
    <scope>NUCLEOTIDE SEQUENCE</scope>
    <source>
        <strain evidence="7">CBS6341</strain>
    </source>
</reference>
<feature type="transmembrane region" description="Helical" evidence="6">
    <location>
        <begin position="149"/>
        <end position="168"/>
    </location>
</feature>
<evidence type="ECO:0000256" key="6">
    <source>
        <dbReference type="SAM" id="Phobius"/>
    </source>
</evidence>
<dbReference type="EMBL" id="JAEUBF010000846">
    <property type="protein sequence ID" value="KAH3674540.1"/>
    <property type="molecule type" value="Genomic_DNA"/>
</dbReference>
<evidence type="ECO:0000256" key="4">
    <source>
        <dbReference type="ARBA" id="ARBA00022989"/>
    </source>
</evidence>
<dbReference type="AlphaFoldDB" id="A0A9P8TDI7"/>
<comment type="similarity">
    <text evidence="2">Belongs to the SURF4 family.</text>
</comment>
<evidence type="ECO:0000256" key="1">
    <source>
        <dbReference type="ARBA" id="ARBA00004141"/>
    </source>
</evidence>
<dbReference type="GO" id="GO:0016020">
    <property type="term" value="C:membrane"/>
    <property type="evidence" value="ECO:0007669"/>
    <property type="project" value="UniProtKB-SubCell"/>
</dbReference>
<feature type="transmembrane region" description="Helical" evidence="6">
    <location>
        <begin position="235"/>
        <end position="252"/>
    </location>
</feature>
<evidence type="ECO:0000256" key="5">
    <source>
        <dbReference type="ARBA" id="ARBA00023136"/>
    </source>
</evidence>
<organism evidence="7 8">
    <name type="scientific">Wickerhamomyces mucosus</name>
    <dbReference type="NCBI Taxonomy" id="1378264"/>
    <lineage>
        <taxon>Eukaryota</taxon>
        <taxon>Fungi</taxon>
        <taxon>Dikarya</taxon>
        <taxon>Ascomycota</taxon>
        <taxon>Saccharomycotina</taxon>
        <taxon>Saccharomycetes</taxon>
        <taxon>Phaffomycetales</taxon>
        <taxon>Wickerhamomycetaceae</taxon>
        <taxon>Wickerhamomyces</taxon>
    </lineage>
</organism>
<name>A0A9P8TDI7_9ASCO</name>
<evidence type="ECO:0000256" key="3">
    <source>
        <dbReference type="ARBA" id="ARBA00022692"/>
    </source>
</evidence>
<feature type="transmembrane region" description="Helical" evidence="6">
    <location>
        <begin position="272"/>
        <end position="291"/>
    </location>
</feature>
<comment type="subcellular location">
    <subcellularLocation>
        <location evidence="1">Membrane</location>
        <topology evidence="1">Multi-pass membrane protein</topology>
    </subcellularLocation>
</comment>
<gene>
    <name evidence="7" type="ORF">WICMUC_003217</name>
</gene>
<keyword evidence="3 6" id="KW-0812">Transmembrane</keyword>
<dbReference type="OrthoDB" id="7859621at2759"/>
<evidence type="ECO:0000256" key="2">
    <source>
        <dbReference type="ARBA" id="ARBA00006945"/>
    </source>
</evidence>
<dbReference type="InterPro" id="IPR002995">
    <property type="entry name" value="Surf4"/>
</dbReference>
<sequence>MSSFRGTKFNSIPTSHQYTAPKSTSSSNSIIDSFENFSNKVEDLLDTPFITQLKPYVPQIGRFLIVSTFFEDSLRILSQWGDQVYYLWNYRHIPYFLVVFLLLLIVSIMLISSTLVVLKKFQLYAGISLILVIIIQGFMYGLFNGTPFIFRNLSLIGGLLIAFSDTLAQEKKSFAGLPDISSNNQYKNYALLAGRILLVVLFFSFAITKSWLTTFVVSIGIFAISFGYKTKFASAILITILIFYNFTSNAYWSPSLNNGRRDFLKYEFYQTLSIVGGLLLVANTGAGELSLDEKKKIY</sequence>
<evidence type="ECO:0000313" key="7">
    <source>
        <dbReference type="EMBL" id="KAH3674540.1"/>
    </source>
</evidence>
<dbReference type="Proteomes" id="UP000769528">
    <property type="component" value="Unassembled WGS sequence"/>
</dbReference>
<feature type="transmembrane region" description="Helical" evidence="6">
    <location>
        <begin position="123"/>
        <end position="143"/>
    </location>
</feature>
<evidence type="ECO:0008006" key="9">
    <source>
        <dbReference type="Google" id="ProtNLM"/>
    </source>
</evidence>
<reference evidence="7" key="1">
    <citation type="journal article" date="2021" name="Open Biol.">
        <title>Shared evolutionary footprints suggest mitochondrial oxidative damage underlies multiple complex I losses in fungi.</title>
        <authorList>
            <person name="Schikora-Tamarit M.A."/>
            <person name="Marcet-Houben M."/>
            <person name="Nosek J."/>
            <person name="Gabaldon T."/>
        </authorList>
    </citation>
    <scope>NUCLEOTIDE SEQUENCE</scope>
    <source>
        <strain evidence="7">CBS6341</strain>
    </source>
</reference>
<keyword evidence="5 6" id="KW-0472">Membrane</keyword>
<keyword evidence="8" id="KW-1185">Reference proteome</keyword>
<keyword evidence="4 6" id="KW-1133">Transmembrane helix</keyword>
<dbReference type="Pfam" id="PF02077">
    <property type="entry name" value="SURF4"/>
    <property type="match status" value="1"/>
</dbReference>
<accession>A0A9P8TDI7</accession>
<protein>
    <recommendedName>
        <fullName evidence="9">ER-derived vesicles protein ERV29</fullName>
    </recommendedName>
</protein>
<comment type="caution">
    <text evidence="7">The sequence shown here is derived from an EMBL/GenBank/DDBJ whole genome shotgun (WGS) entry which is preliminary data.</text>
</comment>